<gene>
    <name evidence="10" type="ORF">G4Y79_03580</name>
</gene>
<dbReference type="InterPro" id="IPR050297">
    <property type="entry name" value="LipidA_mod_glycosyltrf_83"/>
</dbReference>
<dbReference type="Proteomes" id="UP000594468">
    <property type="component" value="Chromosome"/>
</dbReference>
<evidence type="ECO:0000256" key="2">
    <source>
        <dbReference type="ARBA" id="ARBA00022475"/>
    </source>
</evidence>
<evidence type="ECO:0000256" key="3">
    <source>
        <dbReference type="ARBA" id="ARBA00022676"/>
    </source>
</evidence>
<feature type="transmembrane region" description="Helical" evidence="8">
    <location>
        <begin position="351"/>
        <end position="373"/>
    </location>
</feature>
<keyword evidence="2" id="KW-1003">Cell membrane</keyword>
<feature type="transmembrane region" description="Helical" evidence="8">
    <location>
        <begin position="64"/>
        <end position="97"/>
    </location>
</feature>
<dbReference type="GO" id="GO:0009103">
    <property type="term" value="P:lipopolysaccharide biosynthetic process"/>
    <property type="evidence" value="ECO:0007669"/>
    <property type="project" value="UniProtKB-ARBA"/>
</dbReference>
<evidence type="ECO:0000256" key="4">
    <source>
        <dbReference type="ARBA" id="ARBA00022679"/>
    </source>
</evidence>
<evidence type="ECO:0000256" key="7">
    <source>
        <dbReference type="ARBA" id="ARBA00023136"/>
    </source>
</evidence>
<keyword evidence="4 10" id="KW-0808">Transferase</keyword>
<evidence type="ECO:0000256" key="6">
    <source>
        <dbReference type="ARBA" id="ARBA00022989"/>
    </source>
</evidence>
<feature type="transmembrane region" description="Helical" evidence="8">
    <location>
        <begin position="159"/>
        <end position="183"/>
    </location>
</feature>
<evidence type="ECO:0000313" key="10">
    <source>
        <dbReference type="EMBL" id="QPC83475.1"/>
    </source>
</evidence>
<keyword evidence="7 8" id="KW-0472">Membrane</keyword>
<feature type="transmembrane region" description="Helical" evidence="8">
    <location>
        <begin position="290"/>
        <end position="308"/>
    </location>
</feature>
<proteinExistence type="predicted"/>
<evidence type="ECO:0000313" key="11">
    <source>
        <dbReference type="Proteomes" id="UP000594468"/>
    </source>
</evidence>
<dbReference type="PANTHER" id="PTHR33908:SF11">
    <property type="entry name" value="MEMBRANE PROTEIN"/>
    <property type="match status" value="1"/>
</dbReference>
<accession>A0A7S8IEB0</accession>
<organism evidence="10 11">
    <name type="scientific">Phototrophicus methaneseepsis</name>
    <dbReference type="NCBI Taxonomy" id="2710758"/>
    <lineage>
        <taxon>Bacteria</taxon>
        <taxon>Bacillati</taxon>
        <taxon>Chloroflexota</taxon>
        <taxon>Candidatus Thermofontia</taxon>
        <taxon>Phototrophicales</taxon>
        <taxon>Phototrophicaceae</taxon>
        <taxon>Phototrophicus</taxon>
    </lineage>
</organism>
<dbReference type="Pfam" id="PF13231">
    <property type="entry name" value="PMT_2"/>
    <property type="match status" value="1"/>
</dbReference>
<evidence type="ECO:0000256" key="5">
    <source>
        <dbReference type="ARBA" id="ARBA00022692"/>
    </source>
</evidence>
<dbReference type="RefSeq" id="WP_195171542.1">
    <property type="nucleotide sequence ID" value="NZ_CP062983.1"/>
</dbReference>
<feature type="transmembrane region" description="Helical" evidence="8">
    <location>
        <begin position="104"/>
        <end position="122"/>
    </location>
</feature>
<protein>
    <submittedName>
        <fullName evidence="10">Glycosyltransferase family 39 protein</fullName>
    </submittedName>
</protein>
<keyword evidence="11" id="KW-1185">Reference proteome</keyword>
<feature type="transmembrane region" description="Helical" evidence="8">
    <location>
        <begin position="262"/>
        <end position="278"/>
    </location>
</feature>
<feature type="domain" description="Glycosyltransferase RgtA/B/C/D-like" evidence="9">
    <location>
        <begin position="59"/>
        <end position="209"/>
    </location>
</feature>
<dbReference type="GO" id="GO:0005886">
    <property type="term" value="C:plasma membrane"/>
    <property type="evidence" value="ECO:0007669"/>
    <property type="project" value="UniProtKB-SubCell"/>
</dbReference>
<dbReference type="AlphaFoldDB" id="A0A7S8IEB0"/>
<sequence>MRRLTTTPWFLPALVIAAILLAAAPLLLYPLGRDQGMYANIGQSIVDGGMPYVSMWDIKPPPIYYLYAAAIALFGHSTSAVHALDLVLIPLALLAVYSLGSKLANARTGALAALLLGVFYFSDSFENLTQSDSLALVPANLAAWCAYKAATMPRASRDAILYSLLTGLLCGVLLWFKQYYLFFVLALVVNQVWERHALPVKEAVAFTVGGLVTGGLLLLYFGISGILDEMLIVAQGTAAYNAQGYALDEFLFGMGNGFMSRFNHWGVLIILAMLWLPLRSLGPRKRGWRLIVLWWLAGLAFLLIQAKGFDTHWLLMLPPLALFAAEAFDRLVSLVTGIGRTTDGETRRSVLLQKGAFALFSLFLLGILIWNTWVPALPWLTGQETQVDYYENFVAGDLRAADSLEVVQYLQQYHSPGDSIFIYGFRPEVAFMGQWRPATRFQAQFPLVAPWYPPSWREENVSILWGAMPPYVLILQNDYMPWVTNYDLDSHQLLQEDIELNNWLMANYERETMIGNFFIWRRRT</sequence>
<dbReference type="PANTHER" id="PTHR33908">
    <property type="entry name" value="MANNOSYLTRANSFERASE YKCB-RELATED"/>
    <property type="match status" value="1"/>
</dbReference>
<dbReference type="EMBL" id="CP062983">
    <property type="protein sequence ID" value="QPC83475.1"/>
    <property type="molecule type" value="Genomic_DNA"/>
</dbReference>
<keyword evidence="6 8" id="KW-1133">Transmembrane helix</keyword>
<keyword evidence="3" id="KW-0328">Glycosyltransferase</keyword>
<name>A0A7S8IEB0_9CHLR</name>
<comment type="subcellular location">
    <subcellularLocation>
        <location evidence="1">Cell membrane</location>
        <topology evidence="1">Multi-pass membrane protein</topology>
    </subcellularLocation>
</comment>
<feature type="transmembrane region" description="Helical" evidence="8">
    <location>
        <begin position="203"/>
        <end position="223"/>
    </location>
</feature>
<reference evidence="10 11" key="1">
    <citation type="submission" date="2020-02" db="EMBL/GenBank/DDBJ databases">
        <authorList>
            <person name="Zheng R.K."/>
            <person name="Sun C.M."/>
        </authorList>
    </citation>
    <scope>NUCLEOTIDE SEQUENCE [LARGE SCALE GENOMIC DNA]</scope>
    <source>
        <strain evidence="11">rifampicinis</strain>
    </source>
</reference>
<dbReference type="InterPro" id="IPR038731">
    <property type="entry name" value="RgtA/B/C-like"/>
</dbReference>
<evidence type="ECO:0000259" key="9">
    <source>
        <dbReference type="Pfam" id="PF13231"/>
    </source>
</evidence>
<evidence type="ECO:0000256" key="1">
    <source>
        <dbReference type="ARBA" id="ARBA00004651"/>
    </source>
</evidence>
<dbReference type="GO" id="GO:0016763">
    <property type="term" value="F:pentosyltransferase activity"/>
    <property type="evidence" value="ECO:0007669"/>
    <property type="project" value="TreeGrafter"/>
</dbReference>
<feature type="transmembrane region" description="Helical" evidence="8">
    <location>
        <begin position="9"/>
        <end position="29"/>
    </location>
</feature>
<keyword evidence="5 8" id="KW-0812">Transmembrane</keyword>
<dbReference type="KEGG" id="pmet:G4Y79_03580"/>
<evidence type="ECO:0000256" key="8">
    <source>
        <dbReference type="SAM" id="Phobius"/>
    </source>
</evidence>